<dbReference type="Gene3D" id="3.90.25.10">
    <property type="entry name" value="UDP-galactose 4-epimerase, domain 1"/>
    <property type="match status" value="1"/>
</dbReference>
<evidence type="ECO:0000256" key="5">
    <source>
        <dbReference type="ARBA" id="ARBA00033067"/>
    </source>
</evidence>
<dbReference type="Proteomes" id="UP000238218">
    <property type="component" value="Unassembled WGS sequence"/>
</dbReference>
<dbReference type="InterPro" id="IPR001509">
    <property type="entry name" value="Epimerase_deHydtase"/>
</dbReference>
<comment type="caution">
    <text evidence="7">The sequence shown here is derived from an EMBL/GenBank/DDBJ whole genome shotgun (WGS) entry which is preliminary data.</text>
</comment>
<evidence type="ECO:0000256" key="2">
    <source>
        <dbReference type="ARBA" id="ARBA00007637"/>
    </source>
</evidence>
<dbReference type="PANTHER" id="PTHR43725">
    <property type="entry name" value="UDP-GLUCOSE 4-EPIMERASE"/>
    <property type="match status" value="1"/>
</dbReference>
<evidence type="ECO:0000256" key="1">
    <source>
        <dbReference type="ARBA" id="ARBA00004947"/>
    </source>
</evidence>
<dbReference type="RefSeq" id="WP_106222038.1">
    <property type="nucleotide sequence ID" value="NZ_PVWP01000008.1"/>
</dbReference>
<organism evidence="7 8">
    <name type="scientific">Aphanothece cf. minutissima CCALA 015</name>
    <dbReference type="NCBI Taxonomy" id="2107695"/>
    <lineage>
        <taxon>Bacteria</taxon>
        <taxon>Bacillati</taxon>
        <taxon>Cyanobacteriota</taxon>
        <taxon>Cyanophyceae</taxon>
        <taxon>Oscillatoriophycideae</taxon>
        <taxon>Chroococcales</taxon>
        <taxon>Aphanothecaceae</taxon>
        <taxon>Aphanothece</taxon>
    </lineage>
</organism>
<protein>
    <recommendedName>
        <fullName evidence="3">UDP-glucose 4-epimerase</fullName>
    </recommendedName>
    <alternativeName>
        <fullName evidence="5">Galactowaldenase</fullName>
    </alternativeName>
    <alternativeName>
        <fullName evidence="4">UDP-galactose 4-epimerase</fullName>
    </alternativeName>
</protein>
<reference evidence="7 8" key="1">
    <citation type="submission" date="2018-03" db="EMBL/GenBank/DDBJ databases">
        <title>The ancient ancestry and fast evolution of plastids.</title>
        <authorList>
            <person name="Moore K.R."/>
            <person name="Magnabosco C."/>
            <person name="Momper L."/>
            <person name="Gold D.A."/>
            <person name="Bosak T."/>
            <person name="Fournier G.P."/>
        </authorList>
    </citation>
    <scope>NUCLEOTIDE SEQUENCE [LARGE SCALE GENOMIC DNA]</scope>
    <source>
        <strain evidence="7 8">CCALA 015</strain>
    </source>
</reference>
<name>A0ABX5F5C5_9CHRO</name>
<dbReference type="SUPFAM" id="SSF51735">
    <property type="entry name" value="NAD(P)-binding Rossmann-fold domains"/>
    <property type="match status" value="1"/>
</dbReference>
<dbReference type="InterPro" id="IPR036291">
    <property type="entry name" value="NAD(P)-bd_dom_sf"/>
</dbReference>
<dbReference type="EMBL" id="PVWP01000008">
    <property type="protein sequence ID" value="PSB36660.1"/>
    <property type="molecule type" value="Genomic_DNA"/>
</dbReference>
<evidence type="ECO:0000256" key="4">
    <source>
        <dbReference type="ARBA" id="ARBA00031367"/>
    </source>
</evidence>
<evidence type="ECO:0000259" key="6">
    <source>
        <dbReference type="Pfam" id="PF01370"/>
    </source>
</evidence>
<gene>
    <name evidence="7" type="ORF">C7B81_12020</name>
</gene>
<comment type="similarity">
    <text evidence="2">Belongs to the NAD(P)-dependent epimerase/dehydratase family.</text>
</comment>
<evidence type="ECO:0000313" key="8">
    <source>
        <dbReference type="Proteomes" id="UP000238218"/>
    </source>
</evidence>
<accession>A0ABX5F5C5</accession>
<dbReference type="Pfam" id="PF01370">
    <property type="entry name" value="Epimerase"/>
    <property type="match status" value="1"/>
</dbReference>
<keyword evidence="8" id="KW-1185">Reference proteome</keyword>
<proteinExistence type="inferred from homology"/>
<sequence length="311" mass="32944">MKTIVIGGAGFIGSLVSQALIASGREVTVVGRRPPGAHTAALRCTYRCADLGNRAQMREILEPGCEVIDLAYATVPKTSYGDPVFDLLANLPGSVGLLEEAMAAGVRRLLLVSSGGTVYGPPSVLPITESHPTAPISPYGITKLTIDHYALMFHHTRDLPVVVVRPANAYGVQQRSRTGQGFLAAAIDAILSHREIEIYGEAGTIRDYIHVTDVASGILAALDCGGDGEIYNLGTGIGASNLDVMAMLRPLAEAAGHSIQVRHLPSRRFDVEANVLDAGKLRLASGWRPDVSLQQGLAEMWDHALTMSSAT</sequence>
<dbReference type="Gene3D" id="3.40.50.720">
    <property type="entry name" value="NAD(P)-binding Rossmann-like Domain"/>
    <property type="match status" value="1"/>
</dbReference>
<comment type="pathway">
    <text evidence="1">Carbohydrate metabolism; galactose metabolism.</text>
</comment>
<evidence type="ECO:0000256" key="3">
    <source>
        <dbReference type="ARBA" id="ARBA00018569"/>
    </source>
</evidence>
<dbReference type="PANTHER" id="PTHR43725:SF53">
    <property type="entry name" value="UDP-ARABINOSE 4-EPIMERASE 1"/>
    <property type="match status" value="1"/>
</dbReference>
<feature type="domain" description="NAD-dependent epimerase/dehydratase" evidence="6">
    <location>
        <begin position="4"/>
        <end position="234"/>
    </location>
</feature>
<evidence type="ECO:0000313" key="7">
    <source>
        <dbReference type="EMBL" id="PSB36660.1"/>
    </source>
</evidence>